<dbReference type="InterPro" id="IPR043129">
    <property type="entry name" value="ATPase_NBD"/>
</dbReference>
<dbReference type="InterPro" id="IPR008040">
    <property type="entry name" value="Hydant_A_N"/>
</dbReference>
<feature type="domain" description="Acetophenone carboxylase-like C-terminal" evidence="3">
    <location>
        <begin position="513"/>
        <end position="671"/>
    </location>
</feature>
<dbReference type="InterPro" id="IPR049517">
    <property type="entry name" value="ACX-like_C"/>
</dbReference>
<feature type="domain" description="Hydantoinase/oxoprolinase N-terminal" evidence="2">
    <location>
        <begin position="10"/>
        <end position="189"/>
    </location>
</feature>
<organism evidence="4 5">
    <name type="scientific">Microtetraspora malaysiensis</name>
    <dbReference type="NCBI Taxonomy" id="161358"/>
    <lineage>
        <taxon>Bacteria</taxon>
        <taxon>Bacillati</taxon>
        <taxon>Actinomycetota</taxon>
        <taxon>Actinomycetes</taxon>
        <taxon>Streptosporangiales</taxon>
        <taxon>Streptosporangiaceae</taxon>
        <taxon>Microtetraspora</taxon>
    </lineage>
</organism>
<dbReference type="InterPro" id="IPR002821">
    <property type="entry name" value="Hydantoinase_A"/>
</dbReference>
<sequence>MENQGNRMYRLGIDTGGTHTDLVLLDEETGNIWVEKVPSTPRRIVDAVLSGAARILDKAGAAPGDVHTVVYGTTVAVNMILQGERISAGLITTAGFGDVLEVGNSYRSGNIYDVQWAPSRPVIERRHCFEVRQRHDFRGHELEPLDEEQVRGIAAAVKELALESVAICLLHSYTQPAHEVRVAQILAEEAPDIPLSLSSVVSPRISEYDRASTTALDAYVKPKLSAHFVDFAEQTEAAGFGATLLTMQGSGGTFSLRQAAEKPIRVANSGPVAGAIAGAYFAAEVGCANVITYDMGGTSTDLAVAIGGDPIVVPRDELLGHPIQMSSIEITPIGSGGGSIVWIDEGGALRVGPDSAGASPGPVCYGAGGTRPTLTDAAVVTGRLNPDYFLGGRQRLDRQAAHDALALSRNDTDDWDPERWAAGAIAIAAADSVRAIRRVSIARGLDPRDFAIVGFGGAGGLIVSDAARELGIPTVVIPPNPGNVSAMGLLLADQSCDAVASRLCPLDEVEVGALNEWFDQLETDAAKELLSEGIPIDRIAVARTAEMRYRGQSFELVVPFEKGYGDQALDHLATSFHALHEQRYGHASPKDPVQLVSLRVSAVAATAKPAFPRLPDATTSRADEALKERRQVVFGERVDTPVYDRALLRPGHVIEGPAIIEEPGSTTVMWPDQKLSVSPIGTLVLTAR</sequence>
<evidence type="ECO:0000313" key="5">
    <source>
        <dbReference type="Proteomes" id="UP001602013"/>
    </source>
</evidence>
<dbReference type="EMBL" id="JBIASD010000028">
    <property type="protein sequence ID" value="MFF3670207.1"/>
    <property type="molecule type" value="Genomic_DNA"/>
</dbReference>
<evidence type="ECO:0000259" key="3">
    <source>
        <dbReference type="Pfam" id="PF19278"/>
    </source>
</evidence>
<dbReference type="InterPro" id="IPR045079">
    <property type="entry name" value="Oxoprolinase-like"/>
</dbReference>
<dbReference type="PANTHER" id="PTHR11365:SF23">
    <property type="entry name" value="HYPOTHETICAL 5-OXOPROLINASE (EUROFUNG)-RELATED"/>
    <property type="match status" value="1"/>
</dbReference>
<dbReference type="RefSeq" id="WP_387416454.1">
    <property type="nucleotide sequence ID" value="NZ_JBIASD010000028.1"/>
</dbReference>
<gene>
    <name evidence="4" type="ORF">ACFYXI_31935</name>
</gene>
<keyword evidence="5" id="KW-1185">Reference proteome</keyword>
<dbReference type="Pfam" id="PF19278">
    <property type="entry name" value="Hydant_A_C"/>
    <property type="match status" value="1"/>
</dbReference>
<dbReference type="Gene3D" id="3.30.420.40">
    <property type="match status" value="1"/>
</dbReference>
<dbReference type="Pfam" id="PF01968">
    <property type="entry name" value="Hydantoinase_A"/>
    <property type="match status" value="1"/>
</dbReference>
<reference evidence="4 5" key="1">
    <citation type="submission" date="2024-10" db="EMBL/GenBank/DDBJ databases">
        <title>The Natural Products Discovery Center: Release of the First 8490 Sequenced Strains for Exploring Actinobacteria Biosynthetic Diversity.</title>
        <authorList>
            <person name="Kalkreuter E."/>
            <person name="Kautsar S.A."/>
            <person name="Yang D."/>
            <person name="Bader C.D."/>
            <person name="Teijaro C.N."/>
            <person name="Fluegel L."/>
            <person name="Davis C.M."/>
            <person name="Simpson J.R."/>
            <person name="Lauterbach L."/>
            <person name="Steele A.D."/>
            <person name="Gui C."/>
            <person name="Meng S."/>
            <person name="Li G."/>
            <person name="Viehrig K."/>
            <person name="Ye F."/>
            <person name="Su P."/>
            <person name="Kiefer A.F."/>
            <person name="Nichols A."/>
            <person name="Cepeda A.J."/>
            <person name="Yan W."/>
            <person name="Fan B."/>
            <person name="Jiang Y."/>
            <person name="Adhikari A."/>
            <person name="Zheng C.-J."/>
            <person name="Schuster L."/>
            <person name="Cowan T.M."/>
            <person name="Smanski M.J."/>
            <person name="Chevrette M.G."/>
            <person name="De Carvalho L.P.S."/>
            <person name="Shen B."/>
        </authorList>
    </citation>
    <scope>NUCLEOTIDE SEQUENCE [LARGE SCALE GENOMIC DNA]</scope>
    <source>
        <strain evidence="4 5">NPDC002173</strain>
    </source>
</reference>
<dbReference type="PANTHER" id="PTHR11365">
    <property type="entry name" value="5-OXOPROLINASE RELATED"/>
    <property type="match status" value="1"/>
</dbReference>
<proteinExistence type="predicted"/>
<evidence type="ECO:0000313" key="4">
    <source>
        <dbReference type="EMBL" id="MFF3670207.1"/>
    </source>
</evidence>
<evidence type="ECO:0000259" key="1">
    <source>
        <dbReference type="Pfam" id="PF01968"/>
    </source>
</evidence>
<evidence type="ECO:0000259" key="2">
    <source>
        <dbReference type="Pfam" id="PF05378"/>
    </source>
</evidence>
<name>A0ABW6SYW4_9ACTN</name>
<accession>A0ABW6SYW4</accession>
<protein>
    <submittedName>
        <fullName evidence="4">Hydantoinase/oxoprolinase family protein</fullName>
    </submittedName>
</protein>
<feature type="domain" description="Hydantoinase A/oxoprolinase" evidence="1">
    <location>
        <begin position="210"/>
        <end position="495"/>
    </location>
</feature>
<comment type="caution">
    <text evidence="4">The sequence shown here is derived from an EMBL/GenBank/DDBJ whole genome shotgun (WGS) entry which is preliminary data.</text>
</comment>
<dbReference type="Pfam" id="PF05378">
    <property type="entry name" value="Hydant_A_N"/>
    <property type="match status" value="1"/>
</dbReference>
<dbReference type="SUPFAM" id="SSF53067">
    <property type="entry name" value="Actin-like ATPase domain"/>
    <property type="match status" value="1"/>
</dbReference>
<dbReference type="Proteomes" id="UP001602013">
    <property type="component" value="Unassembled WGS sequence"/>
</dbReference>